<feature type="region of interest" description="Disordered" evidence="1">
    <location>
        <begin position="156"/>
        <end position="188"/>
    </location>
</feature>
<reference evidence="3 4" key="1">
    <citation type="submission" date="2018-11" db="EMBL/GenBank/DDBJ databases">
        <authorList>
            <consortium name="Pathogen Informatics"/>
        </authorList>
    </citation>
    <scope>NUCLEOTIDE SEQUENCE [LARGE SCALE GENOMIC DNA]</scope>
</reference>
<protein>
    <recommendedName>
        <fullName evidence="2">Trematode PH-like domain-containing protein</fullName>
    </recommendedName>
</protein>
<dbReference type="OrthoDB" id="6259396at2759"/>
<keyword evidence="4" id="KW-1185">Reference proteome</keyword>
<proteinExistence type="predicted"/>
<dbReference type="EMBL" id="UYRU01061410">
    <property type="protein sequence ID" value="VDN15089.1"/>
    <property type="molecule type" value="Genomic_DNA"/>
</dbReference>
<evidence type="ECO:0000256" key="1">
    <source>
        <dbReference type="SAM" id="MobiDB-lite"/>
    </source>
</evidence>
<evidence type="ECO:0000313" key="3">
    <source>
        <dbReference type="EMBL" id="VDN15089.1"/>
    </source>
</evidence>
<feature type="region of interest" description="Disordered" evidence="1">
    <location>
        <begin position="259"/>
        <end position="351"/>
    </location>
</feature>
<name>A0A3P7P3G6_DIBLA</name>
<feature type="compositionally biased region" description="Low complexity" evidence="1">
    <location>
        <begin position="278"/>
        <end position="293"/>
    </location>
</feature>
<evidence type="ECO:0000313" key="4">
    <source>
        <dbReference type="Proteomes" id="UP000281553"/>
    </source>
</evidence>
<evidence type="ECO:0000259" key="2">
    <source>
        <dbReference type="Pfam" id="PF25356"/>
    </source>
</evidence>
<organism evidence="3 4">
    <name type="scientific">Dibothriocephalus latus</name>
    <name type="common">Fish tapeworm</name>
    <name type="synonym">Diphyllobothrium latum</name>
    <dbReference type="NCBI Taxonomy" id="60516"/>
    <lineage>
        <taxon>Eukaryota</taxon>
        <taxon>Metazoa</taxon>
        <taxon>Spiralia</taxon>
        <taxon>Lophotrochozoa</taxon>
        <taxon>Platyhelminthes</taxon>
        <taxon>Cestoda</taxon>
        <taxon>Eucestoda</taxon>
        <taxon>Diphyllobothriidea</taxon>
        <taxon>Diphyllobothriidae</taxon>
        <taxon>Dibothriocephalus</taxon>
    </lineage>
</organism>
<dbReference type="Proteomes" id="UP000281553">
    <property type="component" value="Unassembled WGS sequence"/>
</dbReference>
<feature type="domain" description="Trematode PH-like" evidence="2">
    <location>
        <begin position="16"/>
        <end position="140"/>
    </location>
</feature>
<sequence>MEPPKAKITHKKRGNIYFAGTCLVSGPFEIKDNEMFGAEGGNKAMKASVEKKKGIKTKINALQDSLFMKRNSRLGKKPPHSTIKYQHIKHYYQYAQEENIVILALQQPKMRKQYIALKFEDAATTAKFCDIVQYASVAPSHNLKNAAPMPEPPVVMASGRQSAQSPSAPASVIEETAVSPPRALTPSRPTENQMILASNNFHPLSVLTKNGTAENSLNDMCSICGAVGEGGPMELKVLRVDVDGQPKISPDGAVYMYSSTKRLTPEDSENVSGYQRRPSQIHPSQTQSSQSQPSHHRHRHHRNDDDYKKNKEETEYKFQFLRLDNSSSSSDSEDSISGGPRSGGTFNIRHI</sequence>
<feature type="compositionally biased region" description="Basic and acidic residues" evidence="1">
    <location>
        <begin position="302"/>
        <end position="316"/>
    </location>
</feature>
<feature type="compositionally biased region" description="Low complexity" evidence="1">
    <location>
        <begin position="156"/>
        <end position="171"/>
    </location>
</feature>
<dbReference type="AlphaFoldDB" id="A0A3P7P3G6"/>
<dbReference type="InterPro" id="IPR057376">
    <property type="entry name" value="PH_trem"/>
</dbReference>
<accession>A0A3P7P3G6</accession>
<gene>
    <name evidence="3" type="ORF">DILT_LOCUS10920</name>
</gene>
<dbReference type="Pfam" id="PF25356">
    <property type="entry name" value="PH_trem"/>
    <property type="match status" value="1"/>
</dbReference>